<organism evidence="1 2">
    <name type="scientific">Methylocucumis oryzae</name>
    <dbReference type="NCBI Taxonomy" id="1632867"/>
    <lineage>
        <taxon>Bacteria</taxon>
        <taxon>Pseudomonadati</taxon>
        <taxon>Pseudomonadota</taxon>
        <taxon>Gammaproteobacteria</taxon>
        <taxon>Methylococcales</taxon>
        <taxon>Methylococcaceae</taxon>
        <taxon>Methylocucumis</taxon>
    </lineage>
</organism>
<reference evidence="2" key="1">
    <citation type="submission" date="2015-03" db="EMBL/GenBank/DDBJ databases">
        <title>Draft genome sequence of a novel methanotroph (Sn10-6) isolated from flooded ricefield rhizosphere in India.</title>
        <authorList>
            <person name="Pandit P.S."/>
            <person name="Pore S.D."/>
            <person name="Arora P."/>
            <person name="Kapse N.G."/>
            <person name="Dhakephalkar P.K."/>
            <person name="Rahalkar M.C."/>
        </authorList>
    </citation>
    <scope>NUCLEOTIDE SEQUENCE [LARGE SCALE GENOMIC DNA]</scope>
    <source>
        <strain evidence="2">Sn10-6</strain>
    </source>
</reference>
<dbReference type="Proteomes" id="UP000033684">
    <property type="component" value="Unassembled WGS sequence"/>
</dbReference>
<evidence type="ECO:0000313" key="1">
    <source>
        <dbReference type="EMBL" id="KJV08012.1"/>
    </source>
</evidence>
<name>A0A0F3IMU2_9GAMM</name>
<comment type="caution">
    <text evidence="1">The sequence shown here is derived from an EMBL/GenBank/DDBJ whole genome shotgun (WGS) entry which is preliminary data.</text>
</comment>
<dbReference type="OrthoDB" id="9844898at2"/>
<keyword evidence="2" id="KW-1185">Reference proteome</keyword>
<gene>
    <name evidence="1" type="ORF">VZ94_00935</name>
</gene>
<sequence>MLREKTQKQGYSITQVIDKHLLSLLHDTSVSLAVFVSNVREHYEATHLLHSRSIEWSQVADPVIRMTRDAEKFKRWLEQDGSKQLPIDLYDSIVAAFPAERKFSLQIELIARLDLVPVQMPTSSVDELASFGNIAKKTGQTMIVVAKLYEDGVIDKNDMATAPEALSTIDEAIAALLAMKNTINVNVYGEKA</sequence>
<dbReference type="RefSeq" id="WP_045777783.1">
    <property type="nucleotide sequence ID" value="NZ_LAJX01000007.1"/>
</dbReference>
<dbReference type="AlphaFoldDB" id="A0A0F3IMU2"/>
<dbReference type="EMBL" id="LAJX01000007">
    <property type="protein sequence ID" value="KJV08012.1"/>
    <property type="molecule type" value="Genomic_DNA"/>
</dbReference>
<protein>
    <submittedName>
        <fullName evidence="1">Uncharacterized protein</fullName>
    </submittedName>
</protein>
<evidence type="ECO:0000313" key="2">
    <source>
        <dbReference type="Proteomes" id="UP000033684"/>
    </source>
</evidence>
<accession>A0A0F3IMU2</accession>
<reference evidence="1 2" key="2">
    <citation type="journal article" date="2016" name="Microb. Ecol.">
        <title>Genome Characteristics of a Novel Type I Methanotroph (Sn10-6) Isolated from a Flooded Indian Rice Field.</title>
        <authorList>
            <person name="Rahalkar M.C."/>
            <person name="Pandit P.S."/>
            <person name="Dhakephalkar P.K."/>
            <person name="Pore S."/>
            <person name="Arora P."/>
            <person name="Kapse N."/>
        </authorList>
    </citation>
    <scope>NUCLEOTIDE SEQUENCE [LARGE SCALE GENOMIC DNA]</scope>
    <source>
        <strain evidence="1 2">Sn10-6</strain>
    </source>
</reference>
<proteinExistence type="predicted"/>